<evidence type="ECO:0000256" key="4">
    <source>
        <dbReference type="ARBA" id="ARBA00012557"/>
    </source>
</evidence>
<keyword evidence="6" id="KW-0808">Transferase</keyword>
<evidence type="ECO:0000313" key="16">
    <source>
        <dbReference type="Proteomes" id="UP000663870"/>
    </source>
</evidence>
<dbReference type="Pfam" id="PF02434">
    <property type="entry name" value="Fringe"/>
    <property type="match status" value="1"/>
</dbReference>
<dbReference type="Proteomes" id="UP000663870">
    <property type="component" value="Unassembled WGS sequence"/>
</dbReference>
<evidence type="ECO:0000313" key="14">
    <source>
        <dbReference type="EMBL" id="CAF1604644.1"/>
    </source>
</evidence>
<proteinExistence type="inferred from homology"/>
<feature type="domain" description="Fringe-like glycosyltransferase" evidence="12">
    <location>
        <begin position="98"/>
        <end position="242"/>
    </location>
</feature>
<dbReference type="GO" id="GO:0000166">
    <property type="term" value="F:nucleotide binding"/>
    <property type="evidence" value="ECO:0007669"/>
    <property type="project" value="UniProtKB-KW"/>
</dbReference>
<evidence type="ECO:0000256" key="6">
    <source>
        <dbReference type="ARBA" id="ARBA00022679"/>
    </source>
</evidence>
<dbReference type="Gene3D" id="3.90.550.50">
    <property type="match status" value="1"/>
</dbReference>
<evidence type="ECO:0000256" key="10">
    <source>
        <dbReference type="ARBA" id="ARBA00022989"/>
    </source>
</evidence>
<dbReference type="EC" id="2.4.1.122" evidence="4"/>
<sequence>MSPTSNLKNHQISILHFWNKGIRSAHRIHREANIPLTTIYYNIDKLKRSGSLKHRDENGRPRVLGGIEKKAIGQCIRCNNEIILSEIKEKLSKIARAVNSTWGRRCDGLFFITESSNNTQGLPIASIANITPGYEHLTQKTVLALKYAYEYHFNNFDWFVKADDDTYIFMENLKAFLRNQNTSEPVTFGWISKGYDYHQGGASYVLSREALKRFNQGHQKPNTTCRKYGGHEDIEIRACLRSEGVYMGNTRDKKNRERFHPLNFYDHFVGPVPDWYKDRAALEPVTSYEKQLKKSSTEIVIIQSCRYIPPVVIARELNNIYSWGPLRKEIYPAIVYQWFEWPIKTSVVNLQLKFADWYSWALSYCEMCSLSNRRNFIMNDINSEGQMNLLSKCTYHKSSSYRPNEPWTLQQALIYTIGMLIDKSITVNEWTTELDPMYSTLSALKRNKMIHYAIYDCFTATCLLRPVTLYWTFQQVTKINILDSFQALLSSTRANNNPTNTNIK</sequence>
<dbReference type="PANTHER" id="PTHR23033">
    <property type="entry name" value="BETA1,3-GALACTOSYLTRANSFERASE"/>
    <property type="match status" value="1"/>
</dbReference>
<keyword evidence="11" id="KW-0472">Membrane</keyword>
<protein>
    <recommendedName>
        <fullName evidence="4">N-acetylgalactosaminide beta-1,3-galactosyltransferase</fullName>
        <ecNumber evidence="4">2.4.1.122</ecNumber>
    </recommendedName>
</protein>
<dbReference type="GO" id="GO:0016020">
    <property type="term" value="C:membrane"/>
    <property type="evidence" value="ECO:0007669"/>
    <property type="project" value="UniProtKB-SubCell"/>
</dbReference>
<comment type="pathway">
    <text evidence="2">Protein modification; protein glycosylation.</text>
</comment>
<dbReference type="EMBL" id="CAJNOH010004018">
    <property type="protein sequence ID" value="CAF1356799.1"/>
    <property type="molecule type" value="Genomic_DNA"/>
</dbReference>
<name>A0A815HT22_9BILA</name>
<keyword evidence="7" id="KW-0812">Transmembrane</keyword>
<evidence type="ECO:0000256" key="1">
    <source>
        <dbReference type="ARBA" id="ARBA00004606"/>
    </source>
</evidence>
<dbReference type="GO" id="GO:0016263">
    <property type="term" value="F:glycoprotein-N-acetylgalactosamine 3-beta-galactosyltransferase activity"/>
    <property type="evidence" value="ECO:0007669"/>
    <property type="project" value="UniProtKB-EC"/>
</dbReference>
<evidence type="ECO:0000259" key="12">
    <source>
        <dbReference type="Pfam" id="PF02434"/>
    </source>
</evidence>
<evidence type="ECO:0000256" key="11">
    <source>
        <dbReference type="ARBA" id="ARBA00023136"/>
    </source>
</evidence>
<evidence type="ECO:0000256" key="8">
    <source>
        <dbReference type="ARBA" id="ARBA00022741"/>
    </source>
</evidence>
<keyword evidence="5" id="KW-0328">Glycosyltransferase</keyword>
<evidence type="ECO:0000256" key="3">
    <source>
        <dbReference type="ARBA" id="ARBA00006462"/>
    </source>
</evidence>
<comment type="similarity">
    <text evidence="3">Belongs to the glycosyltransferase 31 family. Beta3-Gal-T subfamily.</text>
</comment>
<dbReference type="EMBL" id="CAJNOL010005409">
    <property type="protein sequence ID" value="CAF1604644.1"/>
    <property type="molecule type" value="Genomic_DNA"/>
</dbReference>
<dbReference type="InterPro" id="IPR003378">
    <property type="entry name" value="Fringe-like_glycosylTrfase"/>
</dbReference>
<dbReference type="Proteomes" id="UP000663854">
    <property type="component" value="Unassembled WGS sequence"/>
</dbReference>
<gene>
    <name evidence="14" type="ORF">JXQ802_LOCUS48711</name>
    <name evidence="13" type="ORF">PYM288_LOCUS32675</name>
</gene>
<comment type="subcellular location">
    <subcellularLocation>
        <location evidence="1">Membrane</location>
        <topology evidence="1">Single-pass type II membrane protein</topology>
    </subcellularLocation>
</comment>
<accession>A0A815HT22</accession>
<evidence type="ECO:0000256" key="5">
    <source>
        <dbReference type="ARBA" id="ARBA00022676"/>
    </source>
</evidence>
<comment type="caution">
    <text evidence="13">The sequence shown here is derived from an EMBL/GenBank/DDBJ whole genome shotgun (WGS) entry which is preliminary data.</text>
</comment>
<keyword evidence="9" id="KW-0735">Signal-anchor</keyword>
<dbReference type="InterPro" id="IPR026050">
    <property type="entry name" value="C1GALT1/C1GALT1_chp1"/>
</dbReference>
<evidence type="ECO:0000256" key="9">
    <source>
        <dbReference type="ARBA" id="ARBA00022968"/>
    </source>
</evidence>
<dbReference type="AlphaFoldDB" id="A0A815HT22"/>
<evidence type="ECO:0000313" key="15">
    <source>
        <dbReference type="Proteomes" id="UP000663854"/>
    </source>
</evidence>
<dbReference type="PANTHER" id="PTHR23033:SF14">
    <property type="entry name" value="GLYCOPROTEIN-N-ACETYLGALACTOSAMINE 3-BETA-GALACTOSYLTRANSFERASE 1-RELATED"/>
    <property type="match status" value="1"/>
</dbReference>
<evidence type="ECO:0000313" key="13">
    <source>
        <dbReference type="EMBL" id="CAF1356799.1"/>
    </source>
</evidence>
<evidence type="ECO:0000256" key="7">
    <source>
        <dbReference type="ARBA" id="ARBA00022692"/>
    </source>
</evidence>
<evidence type="ECO:0000256" key="2">
    <source>
        <dbReference type="ARBA" id="ARBA00004922"/>
    </source>
</evidence>
<keyword evidence="16" id="KW-1185">Reference proteome</keyword>
<reference evidence="13" key="1">
    <citation type="submission" date="2021-02" db="EMBL/GenBank/DDBJ databases">
        <authorList>
            <person name="Nowell W R."/>
        </authorList>
    </citation>
    <scope>NUCLEOTIDE SEQUENCE</scope>
</reference>
<keyword evidence="10" id="KW-1133">Transmembrane helix</keyword>
<organism evidence="13 15">
    <name type="scientific">Rotaria sordida</name>
    <dbReference type="NCBI Taxonomy" id="392033"/>
    <lineage>
        <taxon>Eukaryota</taxon>
        <taxon>Metazoa</taxon>
        <taxon>Spiralia</taxon>
        <taxon>Gnathifera</taxon>
        <taxon>Rotifera</taxon>
        <taxon>Eurotatoria</taxon>
        <taxon>Bdelloidea</taxon>
        <taxon>Philodinida</taxon>
        <taxon>Philodinidae</taxon>
        <taxon>Rotaria</taxon>
    </lineage>
</organism>
<keyword evidence="8" id="KW-0547">Nucleotide-binding</keyword>